<dbReference type="Gene3D" id="3.10.180.10">
    <property type="entry name" value="2,3-Dihydroxybiphenyl 1,2-Dioxygenase, domain 1"/>
    <property type="match status" value="1"/>
</dbReference>
<dbReference type="PROSITE" id="PS51819">
    <property type="entry name" value="VOC"/>
    <property type="match status" value="1"/>
</dbReference>
<reference evidence="2 3" key="1">
    <citation type="submission" date="2018-05" db="EMBL/GenBank/DDBJ databases">
        <title>Kurthia sibirica genome sequence.</title>
        <authorList>
            <person name="Maclea K.S."/>
            <person name="Goen A.E."/>
        </authorList>
    </citation>
    <scope>NUCLEOTIDE SEQUENCE [LARGE SCALE GENOMIC DNA]</scope>
    <source>
        <strain evidence="2 3">ATCC 49154</strain>
    </source>
</reference>
<protein>
    <recommendedName>
        <fullName evidence="1">VOC domain-containing protein</fullName>
    </recommendedName>
</protein>
<dbReference type="Pfam" id="PF00903">
    <property type="entry name" value="Glyoxalase"/>
    <property type="match status" value="1"/>
</dbReference>
<dbReference type="OrthoDB" id="8018325at2"/>
<organism evidence="2 3">
    <name type="scientific">Kurthia sibirica</name>
    <dbReference type="NCBI Taxonomy" id="202750"/>
    <lineage>
        <taxon>Bacteria</taxon>
        <taxon>Bacillati</taxon>
        <taxon>Bacillota</taxon>
        <taxon>Bacilli</taxon>
        <taxon>Bacillales</taxon>
        <taxon>Caryophanaceae</taxon>
        <taxon>Kurthia</taxon>
    </lineage>
</organism>
<dbReference type="Pfam" id="PF18711">
    <property type="entry name" value="TxDE"/>
    <property type="match status" value="1"/>
</dbReference>
<gene>
    <name evidence="2" type="ORF">DEX24_08620</name>
</gene>
<evidence type="ECO:0000313" key="2">
    <source>
        <dbReference type="EMBL" id="PWI25391.1"/>
    </source>
</evidence>
<name>A0A2U3ALH2_9BACL</name>
<evidence type="ECO:0000259" key="1">
    <source>
        <dbReference type="PROSITE" id="PS51819"/>
    </source>
</evidence>
<dbReference type="InterPro" id="IPR029068">
    <property type="entry name" value="Glyas_Bleomycin-R_OHBP_Dase"/>
</dbReference>
<dbReference type="AlphaFoldDB" id="A0A2U3ALH2"/>
<dbReference type="EMBL" id="QFVR01000009">
    <property type="protein sequence ID" value="PWI25391.1"/>
    <property type="molecule type" value="Genomic_DNA"/>
</dbReference>
<dbReference type="SUPFAM" id="SSF54593">
    <property type="entry name" value="Glyoxalase/Bleomycin resistance protein/Dihydroxybiphenyl dioxygenase"/>
    <property type="match status" value="1"/>
</dbReference>
<dbReference type="InterPro" id="IPR004360">
    <property type="entry name" value="Glyas_Fos-R_dOase_dom"/>
</dbReference>
<dbReference type="InterPro" id="IPR040553">
    <property type="entry name" value="TxDE"/>
</dbReference>
<feature type="domain" description="VOC" evidence="1">
    <location>
        <begin position="5"/>
        <end position="119"/>
    </location>
</feature>
<proteinExistence type="predicted"/>
<dbReference type="Proteomes" id="UP000245938">
    <property type="component" value="Unassembled WGS sequence"/>
</dbReference>
<accession>A0A2U3ALH2</accession>
<sequence length="229" mass="25903">MTDMHIEKIVLETKKIKQLVSFYKDVLGVKIIAQSSTFFAMEIGQTIVEFIATQAPEEPYYHVAINIPSNKFAEAKQWAKQLVELTWEDGQDEIIFDSWHAKSCYFDDPAGNIIELISKEKLNRPSFETFSAQSFIDVSEIGLIVTDVEKVGKQLIAEGILRNDEGEISMSNLNFMGLSSVGVYLILSKPGRRWIFSTKKSAVYPLSITLDNNRIIDVLQDGRVVMSKQ</sequence>
<evidence type="ECO:0000313" key="3">
    <source>
        <dbReference type="Proteomes" id="UP000245938"/>
    </source>
</evidence>
<keyword evidence="3" id="KW-1185">Reference proteome</keyword>
<comment type="caution">
    <text evidence="2">The sequence shown here is derived from an EMBL/GenBank/DDBJ whole genome shotgun (WGS) entry which is preliminary data.</text>
</comment>
<dbReference type="InterPro" id="IPR037523">
    <property type="entry name" value="VOC_core"/>
</dbReference>